<dbReference type="AlphaFoldDB" id="A0A2H5XE05"/>
<organism evidence="1 2">
    <name type="scientific">Candidatus Fervidibacter japonicus</name>
    <dbReference type="NCBI Taxonomy" id="2035412"/>
    <lineage>
        <taxon>Bacteria</taxon>
        <taxon>Candidatus Fervidibacterota</taxon>
        <taxon>Candidatus Fervidibacter</taxon>
    </lineage>
</organism>
<comment type="caution">
    <text evidence="1">The sequence shown here is derived from an EMBL/GenBank/DDBJ whole genome shotgun (WGS) entry which is preliminary data.</text>
</comment>
<reference evidence="2" key="1">
    <citation type="submission" date="2017-09" db="EMBL/GenBank/DDBJ databases">
        <title>Metaegenomics of thermophilic ammonia-oxidizing enrichment culture.</title>
        <authorList>
            <person name="Kato S."/>
            <person name="Suzuki K."/>
        </authorList>
    </citation>
    <scope>NUCLEOTIDE SEQUENCE [LARGE SCALE GENOMIC DNA]</scope>
</reference>
<sequence length="49" mass="5703">MHRFYFGGSGEPPSESLLRECVVRRAHLPMRRCLASFIVEAFRFELLSC</sequence>
<evidence type="ECO:0000313" key="2">
    <source>
        <dbReference type="Proteomes" id="UP000236173"/>
    </source>
</evidence>
<name>A0A2H5XE05_9BACT</name>
<protein>
    <submittedName>
        <fullName evidence="1">Uncharacterized protein</fullName>
    </submittedName>
</protein>
<gene>
    <name evidence="1" type="ORF">HRbin17_01929</name>
</gene>
<proteinExistence type="predicted"/>
<dbReference type="Proteomes" id="UP000236173">
    <property type="component" value="Unassembled WGS sequence"/>
</dbReference>
<accession>A0A2H5XE05</accession>
<dbReference type="EMBL" id="BEHT01000026">
    <property type="protein sequence ID" value="GBC99405.1"/>
    <property type="molecule type" value="Genomic_DNA"/>
</dbReference>
<evidence type="ECO:0000313" key="1">
    <source>
        <dbReference type="EMBL" id="GBC99405.1"/>
    </source>
</evidence>